<dbReference type="OrthoDB" id="2796825at2759"/>
<keyword evidence="4" id="KW-1185">Reference proteome</keyword>
<feature type="transmembrane region" description="Helical" evidence="2">
    <location>
        <begin position="51"/>
        <end position="72"/>
    </location>
</feature>
<evidence type="ECO:0000256" key="2">
    <source>
        <dbReference type="SAM" id="Phobius"/>
    </source>
</evidence>
<sequence>MSSTSVLENSFYVGSYLSGILYGVELVLYFMTIHAVWKTPHSRRPRSDRFFTLYSTVLLIMMTIDISTNAFWGQQMWIIDRDRPGGIPAFIAEESSVWYQTFGTTSSIVLILMGDGLLIYRCFVIWRSSWLVVALPILIYLANFALAILVLITAGTPGGQTFSGRTVDFGTPLYSMAISLNIILTILICGRLLFLSKWVRQTMGSESAEIYTGIMAILIESAVPYSICGIIFLIPYVRGSETSIAFAQIWGKVTCLAPQLIAYRVVTRRAWSSETVSGIAFRTRAEPDDTSDPLEFSTQIQLPASQTRTMSNAEKWHPDSRGSVNMV</sequence>
<organism evidence="3 4">
    <name type="scientific">Obba rivulosa</name>
    <dbReference type="NCBI Taxonomy" id="1052685"/>
    <lineage>
        <taxon>Eukaryota</taxon>
        <taxon>Fungi</taxon>
        <taxon>Dikarya</taxon>
        <taxon>Basidiomycota</taxon>
        <taxon>Agaricomycotina</taxon>
        <taxon>Agaricomycetes</taxon>
        <taxon>Polyporales</taxon>
        <taxon>Gelatoporiaceae</taxon>
        <taxon>Obba</taxon>
    </lineage>
</organism>
<evidence type="ECO:0000313" key="4">
    <source>
        <dbReference type="Proteomes" id="UP000250043"/>
    </source>
</evidence>
<feature type="region of interest" description="Disordered" evidence="1">
    <location>
        <begin position="308"/>
        <end position="327"/>
    </location>
</feature>
<name>A0A8E2AKY9_9APHY</name>
<dbReference type="AlphaFoldDB" id="A0A8E2AKY9"/>
<keyword evidence="2" id="KW-0812">Transmembrane</keyword>
<feature type="transmembrane region" description="Helical" evidence="2">
    <location>
        <begin position="97"/>
        <end position="118"/>
    </location>
</feature>
<feature type="transmembrane region" description="Helical" evidence="2">
    <location>
        <begin position="130"/>
        <end position="153"/>
    </location>
</feature>
<dbReference type="Proteomes" id="UP000250043">
    <property type="component" value="Unassembled WGS sequence"/>
</dbReference>
<gene>
    <name evidence="3" type="ORF">OBBRIDRAFT_740208</name>
</gene>
<keyword evidence="2" id="KW-0472">Membrane</keyword>
<evidence type="ECO:0000313" key="3">
    <source>
        <dbReference type="EMBL" id="OCH85264.1"/>
    </source>
</evidence>
<feature type="transmembrane region" description="Helical" evidence="2">
    <location>
        <begin position="12"/>
        <end position="31"/>
    </location>
</feature>
<reference evidence="3 4" key="1">
    <citation type="submission" date="2016-07" db="EMBL/GenBank/DDBJ databases">
        <title>Draft genome of the white-rot fungus Obba rivulosa 3A-2.</title>
        <authorList>
            <consortium name="DOE Joint Genome Institute"/>
            <person name="Miettinen O."/>
            <person name="Riley R."/>
            <person name="Acob R."/>
            <person name="Barry K."/>
            <person name="Cullen D."/>
            <person name="De Vries R."/>
            <person name="Hainaut M."/>
            <person name="Hatakka A."/>
            <person name="Henrissat B."/>
            <person name="Hilden K."/>
            <person name="Kuo R."/>
            <person name="Labutti K."/>
            <person name="Lipzen A."/>
            <person name="Makela M.R."/>
            <person name="Sandor L."/>
            <person name="Spatafora J.W."/>
            <person name="Grigoriev I.V."/>
            <person name="Hibbett D.S."/>
        </authorList>
    </citation>
    <scope>NUCLEOTIDE SEQUENCE [LARGE SCALE GENOMIC DNA]</scope>
    <source>
        <strain evidence="3 4">3A-2</strain>
    </source>
</reference>
<feature type="transmembrane region" description="Helical" evidence="2">
    <location>
        <begin position="214"/>
        <end position="237"/>
    </location>
</feature>
<keyword evidence="2" id="KW-1133">Transmembrane helix</keyword>
<protein>
    <submittedName>
        <fullName evidence="3">Uncharacterized protein</fullName>
    </submittedName>
</protein>
<accession>A0A8E2AKY9</accession>
<feature type="transmembrane region" description="Helical" evidence="2">
    <location>
        <begin position="173"/>
        <end position="194"/>
    </location>
</feature>
<dbReference type="EMBL" id="KV722597">
    <property type="protein sequence ID" value="OCH85264.1"/>
    <property type="molecule type" value="Genomic_DNA"/>
</dbReference>
<proteinExistence type="predicted"/>
<evidence type="ECO:0000256" key="1">
    <source>
        <dbReference type="SAM" id="MobiDB-lite"/>
    </source>
</evidence>